<dbReference type="GO" id="GO:0008236">
    <property type="term" value="F:serine-type peptidase activity"/>
    <property type="evidence" value="ECO:0007669"/>
    <property type="project" value="InterPro"/>
</dbReference>
<keyword evidence="3" id="KW-0645">Protease</keyword>
<accession>A0A1I0PF45</accession>
<feature type="domain" description="Tail specific protease" evidence="2">
    <location>
        <begin position="124"/>
        <end position="324"/>
    </location>
</feature>
<feature type="signal peptide" evidence="1">
    <location>
        <begin position="1"/>
        <end position="28"/>
    </location>
</feature>
<evidence type="ECO:0000259" key="2">
    <source>
        <dbReference type="SMART" id="SM00245"/>
    </source>
</evidence>
<proteinExistence type="predicted"/>
<dbReference type="PANTHER" id="PTHR11261">
    <property type="entry name" value="INTERPHOTORECEPTOR RETINOID-BINDING PROTEIN"/>
    <property type="match status" value="1"/>
</dbReference>
<dbReference type="InterPro" id="IPR005151">
    <property type="entry name" value="Tail-specific_protease"/>
</dbReference>
<organism evidence="3 4">
    <name type="scientific">Prevotella aff. ruminicola Tc2-24</name>
    <dbReference type="NCBI Taxonomy" id="81582"/>
    <lineage>
        <taxon>Bacteria</taxon>
        <taxon>Pseudomonadati</taxon>
        <taxon>Bacteroidota</taxon>
        <taxon>Bacteroidia</taxon>
        <taxon>Bacteroidales</taxon>
        <taxon>Prevotellaceae</taxon>
        <taxon>Prevotella</taxon>
    </lineage>
</organism>
<sequence>MQILRHRIKWLRMIPLSFLICLLPPCIVGCIDDEQYPDSPQGNFEALWKIIDEHYCFFDYKQHEYGLDWLEVYNKYNVRAREGVNKQQLFEILTDMLAELRDGHVNLYSAFDNGRYWRWHEDYPTNFSDTLLRRYLGTDYRIAGALRYRILDDNIGYVYYNSFSSGIGESNLDEVFKYLAFCNGLILDIRGNGGGALTNAEKLAARFCQEKTLVGYIQHKTGKRHNEFSPMEPQYIEPSSRLRWHKGVALLTNREVFSAANDFVKIMKCFPQVKIVGDRTGGGSGLPFTNTLPNGWMVRFSACPTYDRDKQQIEFGIAPDYAVGLSNEDFIRGKDSIIEFARELLVE</sequence>
<dbReference type="Pfam" id="PF14684">
    <property type="entry name" value="Tricorn_C1"/>
    <property type="match status" value="1"/>
</dbReference>
<dbReference type="PANTHER" id="PTHR11261:SF3">
    <property type="entry name" value="RETINOL-BINDING PROTEIN 3"/>
    <property type="match status" value="1"/>
</dbReference>
<dbReference type="AlphaFoldDB" id="A0A1I0PF45"/>
<dbReference type="InterPro" id="IPR029045">
    <property type="entry name" value="ClpP/crotonase-like_dom_sf"/>
</dbReference>
<dbReference type="Pfam" id="PF03572">
    <property type="entry name" value="Peptidase_S41"/>
    <property type="match status" value="1"/>
</dbReference>
<dbReference type="RefSeq" id="WP_371113580.1">
    <property type="nucleotide sequence ID" value="NZ_FOIQ01000004.1"/>
</dbReference>
<name>A0A1I0PF45_9BACT</name>
<keyword evidence="4" id="KW-1185">Reference proteome</keyword>
<protein>
    <submittedName>
        <fullName evidence="3">Tricorn protease C1 domain-containing protein</fullName>
    </submittedName>
</protein>
<reference evidence="3 4" key="1">
    <citation type="submission" date="2016-10" db="EMBL/GenBank/DDBJ databases">
        <authorList>
            <person name="de Groot N.N."/>
        </authorList>
    </citation>
    <scope>NUCLEOTIDE SEQUENCE [LARGE SCALE GENOMIC DNA]</scope>
    <source>
        <strain evidence="3 4">TC2-24</strain>
    </source>
</reference>
<dbReference type="Gene3D" id="3.30.750.44">
    <property type="match status" value="1"/>
</dbReference>
<dbReference type="GO" id="GO:0006508">
    <property type="term" value="P:proteolysis"/>
    <property type="evidence" value="ECO:0007669"/>
    <property type="project" value="UniProtKB-KW"/>
</dbReference>
<evidence type="ECO:0000256" key="1">
    <source>
        <dbReference type="SAM" id="SignalP"/>
    </source>
</evidence>
<dbReference type="SUPFAM" id="SSF52096">
    <property type="entry name" value="ClpP/crotonase"/>
    <property type="match status" value="1"/>
</dbReference>
<dbReference type="Proteomes" id="UP000199373">
    <property type="component" value="Unassembled WGS sequence"/>
</dbReference>
<gene>
    <name evidence="3" type="ORF">SAMN04487850_1709</name>
</gene>
<evidence type="ECO:0000313" key="3">
    <source>
        <dbReference type="EMBL" id="SEW12874.1"/>
    </source>
</evidence>
<feature type="chain" id="PRO_5011623461" evidence="1">
    <location>
        <begin position="29"/>
        <end position="347"/>
    </location>
</feature>
<dbReference type="CDD" id="cd07563">
    <property type="entry name" value="Peptidase_S41_IRBP"/>
    <property type="match status" value="1"/>
</dbReference>
<dbReference type="EMBL" id="FOIQ01000004">
    <property type="protein sequence ID" value="SEW12874.1"/>
    <property type="molecule type" value="Genomic_DNA"/>
</dbReference>
<keyword evidence="1" id="KW-0732">Signal</keyword>
<dbReference type="SMART" id="SM00245">
    <property type="entry name" value="TSPc"/>
    <property type="match status" value="1"/>
</dbReference>
<dbReference type="InterPro" id="IPR028204">
    <property type="entry name" value="Tricorn_C1"/>
</dbReference>
<dbReference type="Gene3D" id="3.90.226.10">
    <property type="entry name" value="2-enoyl-CoA Hydratase, Chain A, domain 1"/>
    <property type="match status" value="1"/>
</dbReference>
<keyword evidence="3" id="KW-0378">Hydrolase</keyword>
<evidence type="ECO:0000313" key="4">
    <source>
        <dbReference type="Proteomes" id="UP000199373"/>
    </source>
</evidence>